<dbReference type="InterPro" id="IPR029062">
    <property type="entry name" value="Class_I_gatase-like"/>
</dbReference>
<name>A0A1M5JZE5_9FLAO</name>
<dbReference type="Proteomes" id="UP000184532">
    <property type="component" value="Unassembled WGS sequence"/>
</dbReference>
<sequence>MEFKLTILLICLPLAILFGQLKPIRNLPYKVEYYCPPCGCTHDDKVFEGAGVCDSCNMAYNSRIMGLEDKPAEPVPTPIVGILLFDGADIMDVTGPMSVFEHAGFRMLTVAKDKNPKQIGRFVQFAPDYDFDSLPKVDVLVVPGGGPAEANQDMDIVAWIRQKNKETDTMFSVCSGAFFLAHAGILDQNEATTFASLIPQLRDGFPNVTVLNDVKYTNNGHVITSSGLSSGIDASFEVVAKYLGVGRAQDIANHMEYPWKRRNDYARSQLADNYILSLNNLIRPFAAKYTFSEGNHDRWEYQFLLWTGVDSKAFLTFIYTQLTKMESFNTGHLDSNSITAEIRHKDLGKGHISLLLTNTTEGPLLKVIARRSSSFNISKTN</sequence>
<reference evidence="3" key="1">
    <citation type="submission" date="2016-11" db="EMBL/GenBank/DDBJ databases">
        <authorList>
            <person name="Varghese N."/>
            <person name="Submissions S."/>
        </authorList>
    </citation>
    <scope>NUCLEOTIDE SEQUENCE [LARGE SCALE GENOMIC DNA]</scope>
    <source>
        <strain evidence="3">DSM 22638</strain>
    </source>
</reference>
<dbReference type="InterPro" id="IPR002818">
    <property type="entry name" value="DJ-1/PfpI"/>
</dbReference>
<feature type="domain" description="DJ-1/PfpI" evidence="1">
    <location>
        <begin position="81"/>
        <end position="240"/>
    </location>
</feature>
<dbReference type="EMBL" id="FQWL01000002">
    <property type="protein sequence ID" value="SHG45619.1"/>
    <property type="molecule type" value="Genomic_DNA"/>
</dbReference>
<dbReference type="STRING" id="570519.SAMN04488116_1290"/>
<dbReference type="OrthoDB" id="9803764at2"/>
<dbReference type="Pfam" id="PF01965">
    <property type="entry name" value="DJ-1_PfpI"/>
    <property type="match status" value="1"/>
</dbReference>
<dbReference type="AlphaFoldDB" id="A0A1M5JZE5"/>
<organism evidence="2 3">
    <name type="scientific">Flagellimonas flava</name>
    <dbReference type="NCBI Taxonomy" id="570519"/>
    <lineage>
        <taxon>Bacteria</taxon>
        <taxon>Pseudomonadati</taxon>
        <taxon>Bacteroidota</taxon>
        <taxon>Flavobacteriia</taxon>
        <taxon>Flavobacteriales</taxon>
        <taxon>Flavobacteriaceae</taxon>
        <taxon>Flagellimonas</taxon>
    </lineage>
</organism>
<evidence type="ECO:0000259" key="1">
    <source>
        <dbReference type="Pfam" id="PF01965"/>
    </source>
</evidence>
<proteinExistence type="predicted"/>
<dbReference type="InterPro" id="IPR052158">
    <property type="entry name" value="INH-QAR"/>
</dbReference>
<dbReference type="PANTHER" id="PTHR43130">
    <property type="entry name" value="ARAC-FAMILY TRANSCRIPTIONAL REGULATOR"/>
    <property type="match status" value="1"/>
</dbReference>
<dbReference type="PANTHER" id="PTHR43130:SF14">
    <property type="entry name" value="DJ-1_PFPI DOMAIN-CONTAINING PROTEIN"/>
    <property type="match status" value="1"/>
</dbReference>
<keyword evidence="3" id="KW-1185">Reference proteome</keyword>
<dbReference type="GO" id="GO:0006355">
    <property type="term" value="P:regulation of DNA-templated transcription"/>
    <property type="evidence" value="ECO:0007669"/>
    <property type="project" value="TreeGrafter"/>
</dbReference>
<dbReference type="Gene3D" id="3.40.50.880">
    <property type="match status" value="1"/>
</dbReference>
<dbReference type="CDD" id="cd03139">
    <property type="entry name" value="GATase1_PfpI_2"/>
    <property type="match status" value="1"/>
</dbReference>
<gene>
    <name evidence="2" type="ORF">SAMN04488116_1290</name>
</gene>
<evidence type="ECO:0000313" key="3">
    <source>
        <dbReference type="Proteomes" id="UP000184532"/>
    </source>
</evidence>
<dbReference type="SUPFAM" id="SSF52317">
    <property type="entry name" value="Class I glutamine amidotransferase-like"/>
    <property type="match status" value="1"/>
</dbReference>
<accession>A0A1M5JZE5</accession>
<dbReference type="RefSeq" id="WP_073177457.1">
    <property type="nucleotide sequence ID" value="NZ_FQWL01000002.1"/>
</dbReference>
<evidence type="ECO:0000313" key="2">
    <source>
        <dbReference type="EMBL" id="SHG45619.1"/>
    </source>
</evidence>
<protein>
    <submittedName>
        <fullName evidence="2">DJ-1/PfpI family protein</fullName>
    </submittedName>
</protein>